<dbReference type="InterPro" id="IPR002889">
    <property type="entry name" value="WSC_carb-bd"/>
</dbReference>
<dbReference type="Pfam" id="PF09362">
    <property type="entry name" value="DUF1996"/>
    <property type="match status" value="1"/>
</dbReference>
<evidence type="ECO:0000313" key="4">
    <source>
        <dbReference type="Proteomes" id="UP000799441"/>
    </source>
</evidence>
<reference evidence="3" key="1">
    <citation type="journal article" date="2020" name="Stud. Mycol.">
        <title>101 Dothideomycetes genomes: a test case for predicting lifestyles and emergence of pathogens.</title>
        <authorList>
            <person name="Haridas S."/>
            <person name="Albert R."/>
            <person name="Binder M."/>
            <person name="Bloem J."/>
            <person name="Labutti K."/>
            <person name="Salamov A."/>
            <person name="Andreopoulos B."/>
            <person name="Baker S."/>
            <person name="Barry K."/>
            <person name="Bills G."/>
            <person name="Bluhm B."/>
            <person name="Cannon C."/>
            <person name="Castanera R."/>
            <person name="Culley D."/>
            <person name="Daum C."/>
            <person name="Ezra D."/>
            <person name="Gonzalez J."/>
            <person name="Henrissat B."/>
            <person name="Kuo A."/>
            <person name="Liang C."/>
            <person name="Lipzen A."/>
            <person name="Lutzoni F."/>
            <person name="Magnuson J."/>
            <person name="Mondo S."/>
            <person name="Nolan M."/>
            <person name="Ohm R."/>
            <person name="Pangilinan J."/>
            <person name="Park H.-J."/>
            <person name="Ramirez L."/>
            <person name="Alfaro M."/>
            <person name="Sun H."/>
            <person name="Tritt A."/>
            <person name="Yoshinaga Y."/>
            <person name="Zwiers L.-H."/>
            <person name="Turgeon B."/>
            <person name="Goodwin S."/>
            <person name="Spatafora J."/>
            <person name="Crous P."/>
            <person name="Grigoriev I."/>
        </authorList>
    </citation>
    <scope>NUCLEOTIDE SEQUENCE</scope>
    <source>
        <strain evidence="3">CBS 116435</strain>
    </source>
</reference>
<name>A0A9P4Q7A7_9PEZI</name>
<organism evidence="3 4">
    <name type="scientific">Polychaeton citri CBS 116435</name>
    <dbReference type="NCBI Taxonomy" id="1314669"/>
    <lineage>
        <taxon>Eukaryota</taxon>
        <taxon>Fungi</taxon>
        <taxon>Dikarya</taxon>
        <taxon>Ascomycota</taxon>
        <taxon>Pezizomycotina</taxon>
        <taxon>Dothideomycetes</taxon>
        <taxon>Dothideomycetidae</taxon>
        <taxon>Capnodiales</taxon>
        <taxon>Capnodiaceae</taxon>
        <taxon>Polychaeton</taxon>
    </lineage>
</organism>
<dbReference type="PANTHER" id="PTHR43662:SF3">
    <property type="entry name" value="DOMAIN PROTEIN, PUTATIVE (AFU_ORTHOLOGUE AFUA_6G11970)-RELATED"/>
    <property type="match status" value="1"/>
</dbReference>
<dbReference type="Pfam" id="PF01822">
    <property type="entry name" value="WSC"/>
    <property type="match status" value="1"/>
</dbReference>
<dbReference type="AlphaFoldDB" id="A0A9P4Q7A7"/>
<dbReference type="PROSITE" id="PS51212">
    <property type="entry name" value="WSC"/>
    <property type="match status" value="1"/>
</dbReference>
<sequence>MFAAQVSAFIRMSCPGRLVAERVDPIISPGVTSGHVHTVHGGNGFDYITSYEQQRKSSCSSCPLKDDLSAYWTPQLYFQDPKSKVLEIVPLAGSGPGVSGGMTVYYEQRGPNLTALRAFPEGFRMVAGNPFQRSWLDVAAAPGNATSFACLNYDLPPTNGTHGLPNTDCPDGLRAQVYFPSCWNGKDLDTPDHSSHMAYPIGRYDNGKCPEGFPTQLISLFYEVLYDTSSFRSRWTPGSDPQPFVFAMGDKTGYGFHGDFVNGWDVDVLQNVTSQCNNDSGNISDCPPVADRLFTDDESHACQVPPRLTERINGTDEEPMMELPGCNPITGEGENAVPSLSCSNTPIPGAYKKYFTDVTSSLDWAYAGCAADNIGGRTFPAEMTWSFDMTVEYCVKHCKSKGYSLAGLEYADQCYCDNEYHGTNTAPNATILGNCWQPCAGDSSQICGGSAAMSVYKSCSDGSCDNAVYVNPSGSLDVFSGSGSSSGSSSNSTDVEAAGDIVSASSSASASASSASSSARKQRASTTLIPSVSSSSTTSEASSTSTAAVSSFTSTSLSTVSNDGVAVVTVTNIVTATAEATVSAYNDRKHRHYLKHRRTNDH</sequence>
<dbReference type="EMBL" id="MU003786">
    <property type="protein sequence ID" value="KAF2721938.1"/>
    <property type="molecule type" value="Genomic_DNA"/>
</dbReference>
<accession>A0A9P4Q7A7</accession>
<dbReference type="SMART" id="SM00321">
    <property type="entry name" value="WSC"/>
    <property type="match status" value="1"/>
</dbReference>
<keyword evidence="4" id="KW-1185">Reference proteome</keyword>
<gene>
    <name evidence="3" type="ORF">K431DRAFT_320008</name>
</gene>
<dbReference type="Proteomes" id="UP000799441">
    <property type="component" value="Unassembled WGS sequence"/>
</dbReference>
<feature type="region of interest" description="Disordered" evidence="1">
    <location>
        <begin position="512"/>
        <end position="545"/>
    </location>
</feature>
<dbReference type="InterPro" id="IPR018535">
    <property type="entry name" value="DUF1996"/>
</dbReference>
<dbReference type="OrthoDB" id="74764at2759"/>
<protein>
    <submittedName>
        <fullName evidence="3">WSC-domain-containing protein</fullName>
    </submittedName>
</protein>
<evidence type="ECO:0000313" key="3">
    <source>
        <dbReference type="EMBL" id="KAF2721938.1"/>
    </source>
</evidence>
<evidence type="ECO:0000259" key="2">
    <source>
        <dbReference type="PROSITE" id="PS51212"/>
    </source>
</evidence>
<proteinExistence type="predicted"/>
<dbReference type="PANTHER" id="PTHR43662">
    <property type="match status" value="1"/>
</dbReference>
<feature type="domain" description="WSC" evidence="2">
    <location>
        <begin position="363"/>
        <end position="459"/>
    </location>
</feature>
<evidence type="ECO:0000256" key="1">
    <source>
        <dbReference type="SAM" id="MobiDB-lite"/>
    </source>
</evidence>
<comment type="caution">
    <text evidence="3">The sequence shown here is derived from an EMBL/GenBank/DDBJ whole genome shotgun (WGS) entry which is preliminary data.</text>
</comment>